<evidence type="ECO:0000259" key="11">
    <source>
        <dbReference type="PROSITE" id="PS51194"/>
    </source>
</evidence>
<comment type="function">
    <text evidence="9">Couples transcription and DNA repair by recognizing RNA polymerase (RNAP) stalled at DNA lesions. Mediates ATP-dependent release of RNAP and its truncated transcript from the DNA, and recruitment of nucleotide excision repair machinery to the damaged site.</text>
</comment>
<keyword evidence="1 9" id="KW-0963">Cytoplasm</keyword>
<dbReference type="NCBIfam" id="TIGR00580">
    <property type="entry name" value="mfd"/>
    <property type="match status" value="1"/>
</dbReference>
<evidence type="ECO:0000256" key="9">
    <source>
        <dbReference type="HAMAP-Rule" id="MF_00969"/>
    </source>
</evidence>
<dbReference type="InterPro" id="IPR047112">
    <property type="entry name" value="RecG/Mfd"/>
</dbReference>
<dbReference type="Gene3D" id="3.40.50.11140">
    <property type="match status" value="1"/>
</dbReference>
<dbReference type="InterPro" id="IPR027417">
    <property type="entry name" value="P-loop_NTPase"/>
</dbReference>
<dbReference type="PANTHER" id="PTHR47964">
    <property type="entry name" value="ATP-DEPENDENT DNA HELICASE HOMOLOG RECG, CHLOROPLASTIC"/>
    <property type="match status" value="1"/>
</dbReference>
<dbReference type="InterPro" id="IPR041471">
    <property type="entry name" value="UvrB_inter"/>
</dbReference>
<name>A0ABT0PGC2_9GAMM</name>
<dbReference type="Gene3D" id="3.40.50.300">
    <property type="entry name" value="P-loop containing nucleotide triphosphate hydrolases"/>
    <property type="match status" value="2"/>
</dbReference>
<evidence type="ECO:0000259" key="10">
    <source>
        <dbReference type="PROSITE" id="PS51192"/>
    </source>
</evidence>
<reference evidence="12 13" key="1">
    <citation type="submission" date="2022-05" db="EMBL/GenBank/DDBJ databases">
        <authorList>
            <person name="Park J.-S."/>
        </authorList>
    </citation>
    <scope>NUCLEOTIDE SEQUENCE [LARGE SCALE GENOMIC DNA]</scope>
    <source>
        <strain evidence="12 13">2012CJ34-2</strain>
    </source>
</reference>
<evidence type="ECO:0000256" key="5">
    <source>
        <dbReference type="ARBA" id="ARBA00022806"/>
    </source>
</evidence>
<dbReference type="SUPFAM" id="SSF52540">
    <property type="entry name" value="P-loop containing nucleoside triphosphate hydrolases"/>
    <property type="match status" value="4"/>
</dbReference>
<proteinExistence type="inferred from homology"/>
<dbReference type="Gene3D" id="3.90.1150.50">
    <property type="entry name" value="Transcription-repair-coupling factor, D7 domain"/>
    <property type="match status" value="1"/>
</dbReference>
<evidence type="ECO:0000313" key="13">
    <source>
        <dbReference type="Proteomes" id="UP001203338"/>
    </source>
</evidence>
<organism evidence="12 13">
    <name type="scientific">Parendozoicomonas callyspongiae</name>
    <dbReference type="NCBI Taxonomy" id="2942213"/>
    <lineage>
        <taxon>Bacteria</taxon>
        <taxon>Pseudomonadati</taxon>
        <taxon>Pseudomonadota</taxon>
        <taxon>Gammaproteobacteria</taxon>
        <taxon>Oceanospirillales</taxon>
        <taxon>Endozoicomonadaceae</taxon>
        <taxon>Parendozoicomonas</taxon>
    </lineage>
</organism>
<dbReference type="Gene3D" id="3.30.2060.10">
    <property type="entry name" value="Penicillin-binding protein 1b domain"/>
    <property type="match status" value="1"/>
</dbReference>
<dbReference type="EMBL" id="JAMFLX010000008">
    <property type="protein sequence ID" value="MCL6269812.1"/>
    <property type="molecule type" value="Genomic_DNA"/>
</dbReference>
<dbReference type="Gene3D" id="2.40.10.170">
    <property type="match status" value="1"/>
</dbReference>
<dbReference type="Pfam" id="PF21132">
    <property type="entry name" value="MFD_D3"/>
    <property type="match status" value="1"/>
</dbReference>
<dbReference type="CDD" id="cd17991">
    <property type="entry name" value="DEXHc_TRCF"/>
    <property type="match status" value="1"/>
</dbReference>
<dbReference type="InterPro" id="IPR011545">
    <property type="entry name" value="DEAD/DEAH_box_helicase_dom"/>
</dbReference>
<dbReference type="Pfam" id="PF00270">
    <property type="entry name" value="DEAD"/>
    <property type="match status" value="1"/>
</dbReference>
<dbReference type="InterPro" id="IPR036101">
    <property type="entry name" value="CarD-like/TRCF_RID_sf"/>
</dbReference>
<dbReference type="SUPFAM" id="SSF141259">
    <property type="entry name" value="CarD-like"/>
    <property type="match status" value="1"/>
</dbReference>
<dbReference type="InterPro" id="IPR014001">
    <property type="entry name" value="Helicase_ATP-bd"/>
</dbReference>
<dbReference type="SMART" id="SM00982">
    <property type="entry name" value="TRCF"/>
    <property type="match status" value="1"/>
</dbReference>
<accession>A0ABT0PGC2</accession>
<dbReference type="HAMAP" id="MF_00969">
    <property type="entry name" value="TRCF"/>
    <property type="match status" value="1"/>
</dbReference>
<dbReference type="CDD" id="cd18810">
    <property type="entry name" value="SF2_C_TRCF"/>
    <property type="match status" value="1"/>
</dbReference>
<dbReference type="PANTHER" id="PTHR47964:SF1">
    <property type="entry name" value="ATP-DEPENDENT DNA HELICASE HOMOLOG RECG, CHLOROPLASTIC"/>
    <property type="match status" value="1"/>
</dbReference>
<evidence type="ECO:0000256" key="1">
    <source>
        <dbReference type="ARBA" id="ARBA00022490"/>
    </source>
</evidence>
<sequence length="1147" mass="129896">MTLIDFPLPVRAGDRRYWGQAIGAAGSCAVADIARQHQGLTLIITSDTENADRLQRELGFFLNGANSEVELLHFPDWETLPYDTFSPHRDIISRRLKTLYQLPSVKQSILIVPVTTLLHRVTPSQWLRGNSLVFRKGDILDRDQYRLDLEAAGYTCVDTVLAHGEYALRGSLLDIFPMGSDNPYRIDLFDDEIDTLRTFDPDTQRSLEDIDSVQLLPAHEFPLDKQSRDKFRERYREEFDVDYRECPMYLDIGKGIASPGIEYFLDLFFEQTETLFEHLPRNTLVVTDKDLQTAIPQFLTEARSRYENHRVNPERPLLSPERVFLGEDELFSKLLDYPRIRLTNEAQASKSGRENIPARTVPVLAAEPRREQPLQKLLDFLNGNSRVLFTAESPGRRESLLELLSKAGIRPETADNWQHFLAGSSPIAITVAPLDTPLWLEQPDIALITESQLLGGQVMQRRRRKSTTDHSDQIIRNLSELREGAPVVHLDHGIGRYRGLQTIEVDQQPQEFLQLEYADEAKLYVPVSSLHLIARFTGADDALAPMSRLGNEQWSKARRKAAEKARDSAAELLDIYARREAKKGYAFPAPDAQYDAFSAAFPFEATPDQETSINSVVADMTAGRPMDRLVCGDVGFGKTEVAMRAAFIAVNAGRQVAILVPTTLLAQQHYESFRDRFADWAINIEVISRFKTAKQVTEMKQKLSDGKIDIIIGTHKLLQPDIHFSRLGLLIIDEEHRFGVRHKDRLKSLRSEVDILTLTATPIPRTLNMSMSGIRDLSIIATPPAQRLSVKTFVRQSDELLIKEAILRELMRGGQVYYLHNEVKTIEKTAADLAEMIPEARIAVGHGQMRERELEGVMQDFYHKRHNVLVCTTIIETGIDIPSANTIIINRADKFGLAQLHQLRGRVGRSHHQAYAYLLTPPPRSITKDAQKRLEAIEQAHDLGAGFTLATHDLEIRGAGELLGEEQSGQIQNVGFTLFMEMLEQAVEAIKKGETPDLDRPLSHGTEINLRAPALIPDDYVPDVHTRLVFYKRIASAKDKDALNDLQIEMIDRFGLLPEPLKQLFRQTELRLRAEAFGIERIDIGAKGGRVEFNMKPNIDPMKVITLVQQQSHLWRMDGSSSLKLLKGSEKVEERFQITQNLLDRLA</sequence>
<dbReference type="RefSeq" id="WP_249698905.1">
    <property type="nucleotide sequence ID" value="NZ_JAMFLX010000008.1"/>
</dbReference>
<comment type="subcellular location">
    <subcellularLocation>
        <location evidence="9">Cytoplasm</location>
    </subcellularLocation>
</comment>
<dbReference type="InterPro" id="IPR005118">
    <property type="entry name" value="TRCF_C"/>
</dbReference>
<evidence type="ECO:0000256" key="2">
    <source>
        <dbReference type="ARBA" id="ARBA00022741"/>
    </source>
</evidence>
<evidence type="ECO:0000256" key="7">
    <source>
        <dbReference type="ARBA" id="ARBA00023125"/>
    </source>
</evidence>
<evidence type="ECO:0000256" key="3">
    <source>
        <dbReference type="ARBA" id="ARBA00022763"/>
    </source>
</evidence>
<protein>
    <recommendedName>
        <fullName evidence="9">Transcription-repair-coupling factor</fullName>
        <shortName evidence="9">TRCF</shortName>
        <ecNumber evidence="9">3.6.4.-</ecNumber>
    </recommendedName>
</protein>
<dbReference type="InterPro" id="IPR037235">
    <property type="entry name" value="TRCF-like_C_D7"/>
</dbReference>
<keyword evidence="4 9" id="KW-0378">Hydrolase</keyword>
<dbReference type="InterPro" id="IPR003711">
    <property type="entry name" value="CarD-like/TRCF_RID"/>
</dbReference>
<dbReference type="PROSITE" id="PS51192">
    <property type="entry name" value="HELICASE_ATP_BIND_1"/>
    <property type="match status" value="1"/>
</dbReference>
<comment type="caution">
    <text evidence="12">The sequence shown here is derived from an EMBL/GenBank/DDBJ whole genome shotgun (WGS) entry which is preliminary data.</text>
</comment>
<dbReference type="Pfam" id="PF00271">
    <property type="entry name" value="Helicase_C"/>
    <property type="match status" value="1"/>
</dbReference>
<feature type="domain" description="Helicase ATP-binding" evidence="10">
    <location>
        <begin position="619"/>
        <end position="780"/>
    </location>
</feature>
<dbReference type="Pfam" id="PF17757">
    <property type="entry name" value="UvrB_inter"/>
    <property type="match status" value="1"/>
</dbReference>
<comment type="similarity">
    <text evidence="9">In the C-terminal section; belongs to the helicase family. RecG subfamily.</text>
</comment>
<keyword evidence="13" id="KW-1185">Reference proteome</keyword>
<evidence type="ECO:0000313" key="12">
    <source>
        <dbReference type="EMBL" id="MCL6269812.1"/>
    </source>
</evidence>
<evidence type="ECO:0000256" key="8">
    <source>
        <dbReference type="ARBA" id="ARBA00023204"/>
    </source>
</evidence>
<dbReference type="SUPFAM" id="SSF143517">
    <property type="entry name" value="TRCF domain-like"/>
    <property type="match status" value="1"/>
</dbReference>
<evidence type="ECO:0000256" key="6">
    <source>
        <dbReference type="ARBA" id="ARBA00022840"/>
    </source>
</evidence>
<dbReference type="Gene3D" id="3.40.50.11180">
    <property type="match status" value="1"/>
</dbReference>
<keyword evidence="2 9" id="KW-0547">Nucleotide-binding</keyword>
<keyword evidence="8 9" id="KW-0234">DNA repair</keyword>
<dbReference type="Proteomes" id="UP001203338">
    <property type="component" value="Unassembled WGS sequence"/>
</dbReference>
<dbReference type="GO" id="GO:0016787">
    <property type="term" value="F:hydrolase activity"/>
    <property type="evidence" value="ECO:0007669"/>
    <property type="project" value="UniProtKB-KW"/>
</dbReference>
<gene>
    <name evidence="9 12" type="primary">mfd</name>
    <name evidence="12" type="ORF">M3P05_07645</name>
</gene>
<keyword evidence="6 9" id="KW-0067">ATP-binding</keyword>
<dbReference type="SMART" id="SM00487">
    <property type="entry name" value="DEXDc"/>
    <property type="match status" value="1"/>
</dbReference>
<keyword evidence="5" id="KW-0347">Helicase</keyword>
<dbReference type="EC" id="3.6.4.-" evidence="9"/>
<feature type="domain" description="Helicase C-terminal" evidence="11">
    <location>
        <begin position="801"/>
        <end position="957"/>
    </location>
</feature>
<dbReference type="PROSITE" id="PS51194">
    <property type="entry name" value="HELICASE_CTER"/>
    <property type="match status" value="1"/>
</dbReference>
<dbReference type="Pfam" id="PF02559">
    <property type="entry name" value="CarD_TRCF_RID"/>
    <property type="match status" value="1"/>
</dbReference>
<dbReference type="SMART" id="SM01058">
    <property type="entry name" value="CarD_TRCF"/>
    <property type="match status" value="1"/>
</dbReference>
<dbReference type="SMART" id="SM00490">
    <property type="entry name" value="HELICc"/>
    <property type="match status" value="1"/>
</dbReference>
<evidence type="ECO:0000256" key="4">
    <source>
        <dbReference type="ARBA" id="ARBA00022801"/>
    </source>
</evidence>
<dbReference type="NCBIfam" id="NF007966">
    <property type="entry name" value="PRK10689.1"/>
    <property type="match status" value="1"/>
</dbReference>
<dbReference type="InterPro" id="IPR004576">
    <property type="entry name" value="Mfd"/>
</dbReference>
<keyword evidence="7 9" id="KW-0238">DNA-binding</keyword>
<dbReference type="InterPro" id="IPR048635">
    <property type="entry name" value="MFD_D3"/>
</dbReference>
<keyword evidence="3 9" id="KW-0227">DNA damage</keyword>
<dbReference type="InterPro" id="IPR001650">
    <property type="entry name" value="Helicase_C-like"/>
</dbReference>
<comment type="similarity">
    <text evidence="9">In the N-terminal section; belongs to the UvrB family.</text>
</comment>
<dbReference type="Pfam" id="PF03461">
    <property type="entry name" value="TRCF"/>
    <property type="match status" value="1"/>
</dbReference>